<name>A0A9Q0MTI9_9DIPT</name>
<accession>A0A9Q0MTI9</accession>
<dbReference type="Proteomes" id="UP001151699">
    <property type="component" value="Chromosome X"/>
</dbReference>
<evidence type="ECO:0000313" key="6">
    <source>
        <dbReference type="EMBL" id="KAJ6637736.1"/>
    </source>
</evidence>
<dbReference type="InterPro" id="IPR000873">
    <property type="entry name" value="AMP-dep_synth/lig_dom"/>
</dbReference>
<evidence type="ECO:0000259" key="4">
    <source>
        <dbReference type="Pfam" id="PF00501"/>
    </source>
</evidence>
<dbReference type="InterPro" id="IPR042099">
    <property type="entry name" value="ANL_N_sf"/>
</dbReference>
<dbReference type="PANTHER" id="PTHR24096:SF353">
    <property type="entry name" value="GH16244P-RELATED"/>
    <property type="match status" value="1"/>
</dbReference>
<protein>
    <submittedName>
        <fullName evidence="6">CoA ligase CCL7</fullName>
    </submittedName>
</protein>
<dbReference type="Gene3D" id="3.30.300.30">
    <property type="match status" value="1"/>
</dbReference>
<keyword evidence="6" id="KW-0436">Ligase</keyword>
<dbReference type="InterPro" id="IPR025110">
    <property type="entry name" value="AMP-bd_C"/>
</dbReference>
<dbReference type="Pfam" id="PF13193">
    <property type="entry name" value="AMP-binding_C"/>
    <property type="match status" value="1"/>
</dbReference>
<dbReference type="PROSITE" id="PS00455">
    <property type="entry name" value="AMP_BINDING"/>
    <property type="match status" value="1"/>
</dbReference>
<comment type="caution">
    <text evidence="6">The sequence shown here is derived from an EMBL/GenBank/DDBJ whole genome shotgun (WGS) entry which is preliminary data.</text>
</comment>
<comment type="subcellular location">
    <subcellularLocation>
        <location evidence="1">Peroxisome</location>
    </subcellularLocation>
</comment>
<evidence type="ECO:0000256" key="3">
    <source>
        <dbReference type="ARBA" id="ARBA00023140"/>
    </source>
</evidence>
<dbReference type="GO" id="GO:0046949">
    <property type="term" value="P:fatty-acyl-CoA biosynthetic process"/>
    <property type="evidence" value="ECO:0007669"/>
    <property type="project" value="TreeGrafter"/>
</dbReference>
<evidence type="ECO:0000256" key="1">
    <source>
        <dbReference type="ARBA" id="ARBA00004275"/>
    </source>
</evidence>
<feature type="domain" description="AMP-binding enzyme C-terminal" evidence="5">
    <location>
        <begin position="446"/>
        <end position="522"/>
    </location>
</feature>
<keyword evidence="7" id="KW-1185">Reference proteome</keyword>
<dbReference type="OrthoDB" id="10253869at2759"/>
<keyword evidence="3" id="KW-0576">Peroxisome</keyword>
<dbReference type="AlphaFoldDB" id="A0A9Q0MTI9"/>
<proteinExistence type="inferred from homology"/>
<organism evidence="6 7">
    <name type="scientific">Pseudolycoriella hygida</name>
    <dbReference type="NCBI Taxonomy" id="35572"/>
    <lineage>
        <taxon>Eukaryota</taxon>
        <taxon>Metazoa</taxon>
        <taxon>Ecdysozoa</taxon>
        <taxon>Arthropoda</taxon>
        <taxon>Hexapoda</taxon>
        <taxon>Insecta</taxon>
        <taxon>Pterygota</taxon>
        <taxon>Neoptera</taxon>
        <taxon>Endopterygota</taxon>
        <taxon>Diptera</taxon>
        <taxon>Nematocera</taxon>
        <taxon>Sciaroidea</taxon>
        <taxon>Sciaridae</taxon>
        <taxon>Pseudolycoriella</taxon>
    </lineage>
</organism>
<evidence type="ECO:0000259" key="5">
    <source>
        <dbReference type="Pfam" id="PF13193"/>
    </source>
</evidence>
<comment type="similarity">
    <text evidence="2">Belongs to the ATP-dependent AMP-binding enzyme family.</text>
</comment>
<dbReference type="FunFam" id="3.30.300.30:FF:000007">
    <property type="entry name" value="4-coumarate--CoA ligase 2"/>
    <property type="match status" value="1"/>
</dbReference>
<dbReference type="GO" id="GO:0005777">
    <property type="term" value="C:peroxisome"/>
    <property type="evidence" value="ECO:0007669"/>
    <property type="project" value="UniProtKB-SubCell"/>
</dbReference>
<dbReference type="GO" id="GO:0004467">
    <property type="term" value="F:long-chain fatty acid-CoA ligase activity"/>
    <property type="evidence" value="ECO:0007669"/>
    <property type="project" value="TreeGrafter"/>
</dbReference>
<evidence type="ECO:0000256" key="2">
    <source>
        <dbReference type="ARBA" id="ARBA00006432"/>
    </source>
</evidence>
<dbReference type="Gene3D" id="3.40.50.12780">
    <property type="entry name" value="N-terminal domain of ligase-like"/>
    <property type="match status" value="1"/>
</dbReference>
<dbReference type="PANTHER" id="PTHR24096">
    <property type="entry name" value="LONG-CHAIN-FATTY-ACID--COA LIGASE"/>
    <property type="match status" value="1"/>
</dbReference>
<sequence>MTSRTVYDEANKIWYGEGLSVLPDFDQTKSLGSAILSVLEKCPEKVGQICVDNGLQMTNEEIRWRTIRAAQNLAAFDIDVNDVIQVIATNHHYLAPIVFGALTIGAPINALDVKFTKDELIHMVQLAQPKLILCDFSILETVQGALEQLQIDCPVLTFGGSSEDVQNVEVLFNETDEESFEAPLLNDAYQHTAAIVCTSGTTGLPKGVCLSHVAFLASSYKTRVSADDVMLNFSSLYWLTGWATLLMTTLHSATRIITKQPFTPELWLRIVEEYKVTATLTPPHFLAQILDDPKLHETDISALRVYFCTGSMVSQDLCDRMNKLMTTGVVLVAYAMSETAGAISVNISALRPGSVGQLLPGNYAKIINENGDKCDIDESGEIYFKPLLYGFVGYYRDEENTTATVDEEGWIRTGDVGYFDSEGFLYLIDRRKEILKYFGNQVSPSEVENVLIEHPGITNVCVVGITDSLAGDLPAAVIIKSATCDVSEEDIDSLMKMRLSDAKQLRGGIYFVDELPVTPSGKVLRRKVQQIAMELYKN</sequence>
<evidence type="ECO:0000313" key="7">
    <source>
        <dbReference type="Proteomes" id="UP001151699"/>
    </source>
</evidence>
<gene>
    <name evidence="6" type="primary">CCL7_0</name>
    <name evidence="6" type="ORF">Bhyg_10467</name>
</gene>
<dbReference type="Pfam" id="PF00501">
    <property type="entry name" value="AMP-binding"/>
    <property type="match status" value="1"/>
</dbReference>
<dbReference type="InterPro" id="IPR045851">
    <property type="entry name" value="AMP-bd_C_sf"/>
</dbReference>
<dbReference type="EMBL" id="WJQU01000003">
    <property type="protein sequence ID" value="KAJ6637736.1"/>
    <property type="molecule type" value="Genomic_DNA"/>
</dbReference>
<dbReference type="SUPFAM" id="SSF56801">
    <property type="entry name" value="Acetyl-CoA synthetase-like"/>
    <property type="match status" value="1"/>
</dbReference>
<feature type="domain" description="AMP-dependent synthetase/ligase" evidence="4">
    <location>
        <begin position="50"/>
        <end position="385"/>
    </location>
</feature>
<dbReference type="FunFam" id="3.40.50.12780:FF:000025">
    <property type="entry name" value="luciferin 4-monooxygenase"/>
    <property type="match status" value="1"/>
</dbReference>
<reference evidence="6" key="1">
    <citation type="submission" date="2022-07" db="EMBL/GenBank/DDBJ databases">
        <authorList>
            <person name="Trinca V."/>
            <person name="Uliana J.V.C."/>
            <person name="Torres T.T."/>
            <person name="Ward R.J."/>
            <person name="Monesi N."/>
        </authorList>
    </citation>
    <scope>NUCLEOTIDE SEQUENCE</scope>
    <source>
        <strain evidence="6">HSMRA1968</strain>
        <tissue evidence="6">Whole embryos</tissue>
    </source>
</reference>
<dbReference type="InterPro" id="IPR020845">
    <property type="entry name" value="AMP-binding_CS"/>
</dbReference>